<feature type="transmembrane region" description="Helical" evidence="1">
    <location>
        <begin position="101"/>
        <end position="119"/>
    </location>
</feature>
<organism evidence="2 3">
    <name type="scientific">Lentilactobacillus parabuchneri DSM 5707 = NBRC 107865</name>
    <dbReference type="NCBI Taxonomy" id="1423784"/>
    <lineage>
        <taxon>Bacteria</taxon>
        <taxon>Bacillati</taxon>
        <taxon>Bacillota</taxon>
        <taxon>Bacilli</taxon>
        <taxon>Lactobacillales</taxon>
        <taxon>Lactobacillaceae</taxon>
        <taxon>Lentilactobacillus</taxon>
    </lineage>
</organism>
<feature type="transmembrane region" description="Helical" evidence="1">
    <location>
        <begin position="205"/>
        <end position="236"/>
    </location>
</feature>
<keyword evidence="1" id="KW-1133">Transmembrane helix</keyword>
<dbReference type="EMBL" id="AZGK01000014">
    <property type="protein sequence ID" value="KRM45647.1"/>
    <property type="molecule type" value="Genomic_DNA"/>
</dbReference>
<feature type="transmembrane region" description="Helical" evidence="1">
    <location>
        <begin position="412"/>
        <end position="433"/>
    </location>
</feature>
<feature type="transmembrane region" description="Helical" evidence="1">
    <location>
        <begin position="353"/>
        <end position="376"/>
    </location>
</feature>
<proteinExistence type="predicted"/>
<feature type="transmembrane region" description="Helical" evidence="1">
    <location>
        <begin position="481"/>
        <end position="498"/>
    </location>
</feature>
<feature type="transmembrane region" description="Helical" evidence="1">
    <location>
        <begin position="126"/>
        <end position="146"/>
    </location>
</feature>
<feature type="transmembrane region" description="Helical" evidence="1">
    <location>
        <begin position="158"/>
        <end position="176"/>
    </location>
</feature>
<feature type="transmembrane region" description="Helical" evidence="1">
    <location>
        <begin position="858"/>
        <end position="878"/>
    </location>
</feature>
<feature type="transmembrane region" description="Helical" evidence="1">
    <location>
        <begin position="382"/>
        <end position="400"/>
    </location>
</feature>
<keyword evidence="1" id="KW-0472">Membrane</keyword>
<evidence type="ECO:0000313" key="3">
    <source>
        <dbReference type="Proteomes" id="UP000051957"/>
    </source>
</evidence>
<feature type="transmembrane region" description="Helical" evidence="1">
    <location>
        <begin position="33"/>
        <end position="57"/>
    </location>
</feature>
<protein>
    <recommendedName>
        <fullName evidence="4">Bacterial membrane protein YfhO</fullName>
    </recommendedName>
</protein>
<dbReference type="Proteomes" id="UP000051957">
    <property type="component" value="Unassembled WGS sequence"/>
</dbReference>
<name>A0A0R1YU31_9LACO</name>
<comment type="caution">
    <text evidence="2">The sequence shown here is derived from an EMBL/GenBank/DDBJ whole genome shotgun (WGS) entry which is preliminary data.</text>
</comment>
<dbReference type="PATRIC" id="fig|1423784.4.peg.756"/>
<dbReference type="Pfam" id="PF09586">
    <property type="entry name" value="YfhO"/>
    <property type="match status" value="1"/>
</dbReference>
<evidence type="ECO:0000256" key="1">
    <source>
        <dbReference type="SAM" id="Phobius"/>
    </source>
</evidence>
<gene>
    <name evidence="2" type="ORF">FC51_GL000752</name>
</gene>
<sequence length="885" mass="99834">MLQAWNDEAWKPKIQFGVEKMLSQRNGQTRLKFYILAVLMPILLVSALFAIMGIAPFGAHNLLVSDLSTQYLQFLAELKRQLAHFSFSGYSFLMSIGDSLVPIYAYYLLSPLNVIILFFSTAKLPIAIDLIIWLKLILCAVSMSAFLGQKYRQYDLMAIYGGLAYGLCGFVAMYFYDLMWLDALIWLPIMIYGLEKLFYEGKGGLYVFSLIVIIMTNFYMGYIICIFNVLYVAYLIKKDQPIKLTFSQSIDVNRKPLGWFLWYSLLSAMVSAVVLIPTALGMLATGKKDLLISNFLFRGTFGFSFPVNLGVGGNDFAGRLAHNPSFFTGTLFIIGTIVYFFSQRISKRDKQSAGILIGGIFVGMWFLPLNTIWHMFQQPAGFPFRMVFLFSFAIIMVVYEGYMQGMFSETKLLVRSGLGLGIAIAIGYLFAHIEQQKMTAYTFDISQLSVRPIVLGFAIAFIIVTVIAMIGVGRHHRMSKIFLGIILMFELGLNFLIATDGAPFGNQQDFERTYTKSTKLIGAVEKRYRDDNGFYRFTVINEPFRHLFKVPYNGYNDSFLFRNHGISSYSSTLNANTHHVLGNLGFSTRNIRRIDMLGGTAITNYFFGLKYSYFIGDHGNNQLTVRKDAAGLGFMANNRIQNLNLKHDQAFTNLNQFTQAVSGDHNQYLVKPTIMTESKQVHRDFFEYRIQFRANTTGPHYLYIPGVRLYDVNFYVNGQRLSTLYSSLGTEMVPMGDLQKGQTSTLTIHSASELPSLSNDLSGVDTAEFDKVISYSKQHKFKLKHQNKLNEHGSHFEGTVNVGRQAQTLVITIPFDKGWQVSVDGKPQPLKKVADGLTGVQLTPGFHRVAFNYHVKGLLLGATLSLIGLLCLSGTAVLRRHWSKV</sequence>
<dbReference type="PANTHER" id="PTHR38454">
    <property type="entry name" value="INTEGRAL MEMBRANE PROTEIN-RELATED"/>
    <property type="match status" value="1"/>
</dbReference>
<feature type="transmembrane region" description="Helical" evidence="1">
    <location>
        <begin position="453"/>
        <end position="472"/>
    </location>
</feature>
<feature type="transmembrane region" description="Helical" evidence="1">
    <location>
        <begin position="324"/>
        <end position="341"/>
    </location>
</feature>
<dbReference type="PANTHER" id="PTHR38454:SF1">
    <property type="entry name" value="INTEGRAL MEMBRANE PROTEIN"/>
    <property type="match status" value="1"/>
</dbReference>
<evidence type="ECO:0000313" key="2">
    <source>
        <dbReference type="EMBL" id="KRM45647.1"/>
    </source>
</evidence>
<feature type="transmembrane region" description="Helical" evidence="1">
    <location>
        <begin position="257"/>
        <end position="280"/>
    </location>
</feature>
<dbReference type="InterPro" id="IPR018580">
    <property type="entry name" value="Uncharacterised_YfhO"/>
</dbReference>
<keyword evidence="1" id="KW-0812">Transmembrane</keyword>
<dbReference type="AlphaFoldDB" id="A0A0R1YU31"/>
<evidence type="ECO:0008006" key="4">
    <source>
        <dbReference type="Google" id="ProtNLM"/>
    </source>
</evidence>
<reference evidence="2 3" key="1">
    <citation type="journal article" date="2015" name="Genome Announc.">
        <title>Expanding the biotechnology potential of lactobacilli through comparative genomics of 213 strains and associated genera.</title>
        <authorList>
            <person name="Sun Z."/>
            <person name="Harris H.M."/>
            <person name="McCann A."/>
            <person name="Guo C."/>
            <person name="Argimon S."/>
            <person name="Zhang W."/>
            <person name="Yang X."/>
            <person name="Jeffery I.B."/>
            <person name="Cooney J.C."/>
            <person name="Kagawa T.F."/>
            <person name="Liu W."/>
            <person name="Song Y."/>
            <person name="Salvetti E."/>
            <person name="Wrobel A."/>
            <person name="Rasinkangas P."/>
            <person name="Parkhill J."/>
            <person name="Rea M.C."/>
            <person name="O'Sullivan O."/>
            <person name="Ritari J."/>
            <person name="Douillard F.P."/>
            <person name="Paul Ross R."/>
            <person name="Yang R."/>
            <person name="Briner A.E."/>
            <person name="Felis G.E."/>
            <person name="de Vos W.M."/>
            <person name="Barrangou R."/>
            <person name="Klaenhammer T.R."/>
            <person name="Caufield P.W."/>
            <person name="Cui Y."/>
            <person name="Zhang H."/>
            <person name="O'Toole P.W."/>
        </authorList>
    </citation>
    <scope>NUCLEOTIDE SEQUENCE [LARGE SCALE GENOMIC DNA]</scope>
    <source>
        <strain evidence="2 3">DSM 5707</strain>
    </source>
</reference>
<accession>A0A0R1YU31</accession>